<evidence type="ECO:0000313" key="3">
    <source>
        <dbReference type="Proteomes" id="UP000664940"/>
    </source>
</evidence>
<proteinExistence type="predicted"/>
<reference evidence="2 3" key="1">
    <citation type="journal article" date="2020" name="Nature">
        <title>Six reference-quality genomes reveal evolution of bat adaptations.</title>
        <authorList>
            <person name="Jebb D."/>
            <person name="Huang Z."/>
            <person name="Pippel M."/>
            <person name="Hughes G.M."/>
            <person name="Lavrichenko K."/>
            <person name="Devanna P."/>
            <person name="Winkler S."/>
            <person name="Jermiin L.S."/>
            <person name="Skirmuntt E.C."/>
            <person name="Katzourakis A."/>
            <person name="Burkitt-Gray L."/>
            <person name="Ray D.A."/>
            <person name="Sullivan K.A.M."/>
            <person name="Roscito J.G."/>
            <person name="Kirilenko B.M."/>
            <person name="Davalos L.M."/>
            <person name="Corthals A.P."/>
            <person name="Power M.L."/>
            <person name="Jones G."/>
            <person name="Ransome R.D."/>
            <person name="Dechmann D.K.N."/>
            <person name="Locatelli A.G."/>
            <person name="Puechmaille S.J."/>
            <person name="Fedrigo O."/>
            <person name="Jarvis E.D."/>
            <person name="Hiller M."/>
            <person name="Vernes S.C."/>
            <person name="Myers E.W."/>
            <person name="Teeling E.C."/>
        </authorList>
    </citation>
    <scope>NUCLEOTIDE SEQUENCE [LARGE SCALE GENOMIC DNA]</scope>
    <source>
        <strain evidence="2">Bat1K_MPI-CBG_1</strain>
    </source>
</reference>
<dbReference type="SUPFAM" id="SSF51197">
    <property type="entry name" value="Clavaminate synthase-like"/>
    <property type="match status" value="1"/>
</dbReference>
<dbReference type="AlphaFoldDB" id="A0A834ELY5"/>
<feature type="region of interest" description="Disordered" evidence="1">
    <location>
        <begin position="1"/>
        <end position="27"/>
    </location>
</feature>
<dbReference type="EMBL" id="JABVXQ010000003">
    <property type="protein sequence ID" value="KAF6119047.1"/>
    <property type="molecule type" value="Genomic_DNA"/>
</dbReference>
<gene>
    <name evidence="2" type="ORF">HJG60_006481</name>
</gene>
<protein>
    <submittedName>
        <fullName evidence="2">HSPB1 associated protein 1</fullName>
    </submittedName>
</protein>
<name>A0A834ELY5_9CHIR</name>
<organism evidence="2 3">
    <name type="scientific">Phyllostomus discolor</name>
    <name type="common">pale spear-nosed bat</name>
    <dbReference type="NCBI Taxonomy" id="89673"/>
    <lineage>
        <taxon>Eukaryota</taxon>
        <taxon>Metazoa</taxon>
        <taxon>Chordata</taxon>
        <taxon>Craniata</taxon>
        <taxon>Vertebrata</taxon>
        <taxon>Euteleostomi</taxon>
        <taxon>Mammalia</taxon>
        <taxon>Eutheria</taxon>
        <taxon>Laurasiatheria</taxon>
        <taxon>Chiroptera</taxon>
        <taxon>Yangochiroptera</taxon>
        <taxon>Phyllostomidae</taxon>
        <taxon>Phyllostominae</taxon>
        <taxon>Phyllostomus</taxon>
    </lineage>
</organism>
<feature type="region of interest" description="Disordered" evidence="1">
    <location>
        <begin position="81"/>
        <end position="103"/>
    </location>
</feature>
<comment type="caution">
    <text evidence="2">The sequence shown here is derived from an EMBL/GenBank/DDBJ whole genome shotgun (WGS) entry which is preliminary data.</text>
</comment>
<accession>A0A834ELY5</accession>
<feature type="compositionally biased region" description="Low complexity" evidence="1">
    <location>
        <begin position="1"/>
        <end position="15"/>
    </location>
</feature>
<dbReference type="Proteomes" id="UP000664940">
    <property type="component" value="Unassembled WGS sequence"/>
</dbReference>
<sequence>MAAGPGTTADTGPTARIGEEEDEHVKPFTPEKAKEIIMSLQQPAIFCNMVFDWPAQHWTAKHLSEVLHGKQIRFRMGMKSTDTGRTIRNHNSNASSMAFPHSQ</sequence>
<evidence type="ECO:0000313" key="2">
    <source>
        <dbReference type="EMBL" id="KAF6119047.1"/>
    </source>
</evidence>
<evidence type="ECO:0000256" key="1">
    <source>
        <dbReference type="SAM" id="MobiDB-lite"/>
    </source>
</evidence>